<sequence length="56" mass="6184">MAIDQGPLRGSSAKGRLQDYPETIPSDQDAEITYLSFDQGQRRVNAASIFILHSFA</sequence>
<protein>
    <submittedName>
        <fullName evidence="2">Uncharacterized protein</fullName>
    </submittedName>
</protein>
<evidence type="ECO:0000313" key="2">
    <source>
        <dbReference type="EMBL" id="BAR60174.1"/>
    </source>
</evidence>
<name>A0A0E4FWR2_9BRAD</name>
<proteinExistence type="predicted"/>
<evidence type="ECO:0000256" key="1">
    <source>
        <dbReference type="SAM" id="MobiDB-lite"/>
    </source>
</evidence>
<dbReference type="Proteomes" id="UP000063308">
    <property type="component" value="Chromosome"/>
</dbReference>
<evidence type="ECO:0000313" key="3">
    <source>
        <dbReference type="Proteomes" id="UP000063308"/>
    </source>
</evidence>
<dbReference type="EMBL" id="AP014685">
    <property type="protein sequence ID" value="BAR60174.1"/>
    <property type="molecule type" value="Genomic_DNA"/>
</dbReference>
<feature type="region of interest" description="Disordered" evidence="1">
    <location>
        <begin position="1"/>
        <end position="24"/>
    </location>
</feature>
<accession>A0A0E4FWR2</accession>
<gene>
    <name evidence="2" type="ORF">NK6_7023</name>
</gene>
<reference evidence="2 3" key="1">
    <citation type="submission" date="2014-11" db="EMBL/GenBank/DDBJ databases">
        <title>Symbiosis island explosion on the genome of extra-slow-growing strains of soybean bradyrhizobia with massive insertion sequences.</title>
        <authorList>
            <person name="Iida T."/>
            <person name="Minamisawa K."/>
        </authorList>
    </citation>
    <scope>NUCLEOTIDE SEQUENCE [LARGE SCALE GENOMIC DNA]</scope>
    <source>
        <strain evidence="2 3">NK6</strain>
    </source>
</reference>
<dbReference type="AlphaFoldDB" id="A0A0E4FWR2"/>
<organism evidence="2 3">
    <name type="scientific">Bradyrhizobium diazoefficiens</name>
    <dbReference type="NCBI Taxonomy" id="1355477"/>
    <lineage>
        <taxon>Bacteria</taxon>
        <taxon>Pseudomonadati</taxon>
        <taxon>Pseudomonadota</taxon>
        <taxon>Alphaproteobacteria</taxon>
        <taxon>Hyphomicrobiales</taxon>
        <taxon>Nitrobacteraceae</taxon>
        <taxon>Bradyrhizobium</taxon>
    </lineage>
</organism>